<dbReference type="InterPro" id="IPR028055">
    <property type="entry name" value="YidC/Oxa/ALB_C"/>
</dbReference>
<keyword evidence="9 18" id="KW-0472">Membrane</keyword>
<evidence type="ECO:0000313" key="21">
    <source>
        <dbReference type="Proteomes" id="UP000235363"/>
    </source>
</evidence>
<dbReference type="GO" id="GO:0015031">
    <property type="term" value="P:protein transport"/>
    <property type="evidence" value="ECO:0007669"/>
    <property type="project" value="UniProtKB-KW"/>
</dbReference>
<comment type="subcellular location">
    <subcellularLocation>
        <location evidence="1">Cell membrane</location>
        <topology evidence="1">Multi-pass membrane protein</topology>
    </subcellularLocation>
    <subcellularLocation>
        <location evidence="16">Membrane</location>
        <topology evidence="16">Multi-pass membrane protein</topology>
    </subcellularLocation>
</comment>
<keyword evidence="5" id="KW-1003">Cell membrane</keyword>
<comment type="subunit">
    <text evidence="12">Interacts with the Sec translocase complex via SecD. Specifically interacts with transmembrane segments of nascent integral membrane proteins during membrane integration.</text>
</comment>
<evidence type="ECO:0000256" key="5">
    <source>
        <dbReference type="ARBA" id="ARBA00022475"/>
    </source>
</evidence>
<evidence type="ECO:0000256" key="17">
    <source>
        <dbReference type="SAM" id="MobiDB-lite"/>
    </source>
</evidence>
<dbReference type="PANTHER" id="PTHR12428">
    <property type="entry name" value="OXA1"/>
    <property type="match status" value="1"/>
</dbReference>
<keyword evidence="8 18" id="KW-1133">Transmembrane helix</keyword>
<feature type="transmembrane region" description="Helical" evidence="18">
    <location>
        <begin position="247"/>
        <end position="272"/>
    </location>
</feature>
<keyword evidence="4" id="KW-0813">Transport</keyword>
<evidence type="ECO:0000256" key="10">
    <source>
        <dbReference type="ARBA" id="ARBA00023186"/>
    </source>
</evidence>
<keyword evidence="6 16" id="KW-0812">Transmembrane</keyword>
<evidence type="ECO:0000256" key="8">
    <source>
        <dbReference type="ARBA" id="ARBA00022989"/>
    </source>
</evidence>
<sequence>MLNFVYWPISAVLWFWHQAMGLFLDPASGISWVLAIMLLVATIRILLIKPMLKQQRSAIKMQKMQPKMAEVKKKYKNDQQAQALEMRKLQKEMGVNPLAGCLPLLVQMPVFIGLFHVLRSFNRTGEGAAAVGQDSMTVEQNWNTSNYFFDVENVRSFLLARVFNAPLSGSVGMDESQYAAFTEPGTAADFTRTDIMIVAIPLMIISAATIHFNARMSISRTKRRQAAGLQQQQEGMMGQQMDMMNKMMLWFMPIMILATGFLWHIGLLVYMVTNNVWTYFQQKYIFAKIDREEAAEIEAEKEAKRISQEKMAPKVGVKPVNPKKGGKKATKKSHLPESPVKSRNAVEGAAAPVADDSANEATAAPDSDAVADSAVGPDAADAAPAKPTPGQKPAQRKQGGSRKKRKGKR</sequence>
<keyword evidence="7" id="KW-0653">Protein transport</keyword>
<evidence type="ECO:0000256" key="15">
    <source>
        <dbReference type="ARBA" id="ARBA00033342"/>
    </source>
</evidence>
<comment type="function">
    <text evidence="11">Required for the insertion and/or proper folding and/or complex formation of integral membrane proteins into the membrane. Involved in integration of membrane proteins that insert both dependently and independently of the Sec translocase complex, as well as at least some lipoproteins. Aids folding of multispanning membrane proteins.</text>
</comment>
<dbReference type="AlphaFoldDB" id="A0A2N6SXG8"/>
<feature type="transmembrane region" description="Helical" evidence="18">
    <location>
        <begin position="30"/>
        <end position="47"/>
    </location>
</feature>
<dbReference type="GO" id="GO:0005886">
    <property type="term" value="C:plasma membrane"/>
    <property type="evidence" value="ECO:0007669"/>
    <property type="project" value="UniProtKB-SubCell"/>
</dbReference>
<evidence type="ECO:0000313" key="20">
    <source>
        <dbReference type="EMBL" id="PMC61774.1"/>
    </source>
</evidence>
<dbReference type="RefSeq" id="WP_102213681.1">
    <property type="nucleotide sequence ID" value="NZ_PNHF01000021.1"/>
</dbReference>
<comment type="caution">
    <text evidence="20">The sequence shown here is derived from an EMBL/GenBank/DDBJ whole genome shotgun (WGS) entry which is preliminary data.</text>
</comment>
<organism evidence="20 21">
    <name type="scientific">Corynebacterium xerosis</name>
    <dbReference type="NCBI Taxonomy" id="1725"/>
    <lineage>
        <taxon>Bacteria</taxon>
        <taxon>Bacillati</taxon>
        <taxon>Actinomycetota</taxon>
        <taxon>Actinomycetes</taxon>
        <taxon>Mycobacteriales</taxon>
        <taxon>Corynebacteriaceae</taxon>
        <taxon>Corynebacterium</taxon>
    </lineage>
</organism>
<dbReference type="NCBIfam" id="TIGR03592">
    <property type="entry name" value="yidC_oxa1_cterm"/>
    <property type="match status" value="1"/>
</dbReference>
<evidence type="ECO:0000256" key="16">
    <source>
        <dbReference type="RuleBase" id="RU003945"/>
    </source>
</evidence>
<feature type="compositionally biased region" description="Basic residues" evidence="17">
    <location>
        <begin position="324"/>
        <end position="333"/>
    </location>
</feature>
<dbReference type="NCBIfam" id="NF002899">
    <property type="entry name" value="PRK03449.1"/>
    <property type="match status" value="1"/>
</dbReference>
<feature type="compositionally biased region" description="Low complexity" evidence="17">
    <location>
        <begin position="361"/>
        <end position="389"/>
    </location>
</feature>
<evidence type="ECO:0000256" key="9">
    <source>
        <dbReference type="ARBA" id="ARBA00023136"/>
    </source>
</evidence>
<evidence type="ECO:0000256" key="4">
    <source>
        <dbReference type="ARBA" id="ARBA00022448"/>
    </source>
</evidence>
<evidence type="ECO:0000256" key="14">
    <source>
        <dbReference type="ARBA" id="ARBA00033245"/>
    </source>
</evidence>
<evidence type="ECO:0000256" key="2">
    <source>
        <dbReference type="ARBA" id="ARBA00010527"/>
    </source>
</evidence>
<dbReference type="EMBL" id="PNHF01000021">
    <property type="protein sequence ID" value="PMC61774.1"/>
    <property type="molecule type" value="Genomic_DNA"/>
</dbReference>
<dbReference type="Pfam" id="PF02096">
    <property type="entry name" value="60KD_IMP"/>
    <property type="match status" value="1"/>
</dbReference>
<feature type="transmembrane region" description="Helical" evidence="18">
    <location>
        <begin position="5"/>
        <end position="24"/>
    </location>
</feature>
<protein>
    <recommendedName>
        <fullName evidence="3">Membrane protein insertase YidC</fullName>
    </recommendedName>
    <alternativeName>
        <fullName evidence="15">Foldase YidC</fullName>
    </alternativeName>
    <alternativeName>
        <fullName evidence="14">Membrane integrase YidC</fullName>
    </alternativeName>
    <alternativeName>
        <fullName evidence="13">Membrane protein YidC</fullName>
    </alternativeName>
</protein>
<evidence type="ECO:0000256" key="7">
    <source>
        <dbReference type="ARBA" id="ARBA00022927"/>
    </source>
</evidence>
<dbReference type="CDD" id="cd20070">
    <property type="entry name" value="5TM_YidC_Alb3"/>
    <property type="match status" value="1"/>
</dbReference>
<name>A0A2N6SXG8_9CORY</name>
<dbReference type="InterPro" id="IPR047196">
    <property type="entry name" value="YidC_ALB_C"/>
</dbReference>
<proteinExistence type="inferred from homology"/>
<evidence type="ECO:0000256" key="11">
    <source>
        <dbReference type="ARBA" id="ARBA00025034"/>
    </source>
</evidence>
<dbReference type="Proteomes" id="UP000235363">
    <property type="component" value="Unassembled WGS sequence"/>
</dbReference>
<accession>A0A2N6SXG8</accession>
<feature type="transmembrane region" description="Helical" evidence="18">
    <location>
        <begin position="195"/>
        <end position="214"/>
    </location>
</feature>
<comment type="similarity">
    <text evidence="2">Belongs to the OXA1/ALB3/YidC family. Type 1 subfamily.</text>
</comment>
<evidence type="ECO:0000256" key="18">
    <source>
        <dbReference type="SAM" id="Phobius"/>
    </source>
</evidence>
<evidence type="ECO:0000256" key="3">
    <source>
        <dbReference type="ARBA" id="ARBA00015325"/>
    </source>
</evidence>
<evidence type="ECO:0000256" key="6">
    <source>
        <dbReference type="ARBA" id="ARBA00022692"/>
    </source>
</evidence>
<feature type="region of interest" description="Disordered" evidence="17">
    <location>
        <begin position="308"/>
        <end position="409"/>
    </location>
</feature>
<feature type="compositionally biased region" description="Low complexity" evidence="17">
    <location>
        <begin position="313"/>
        <end position="323"/>
    </location>
</feature>
<feature type="transmembrane region" description="Helical" evidence="18">
    <location>
        <begin position="95"/>
        <end position="118"/>
    </location>
</feature>
<evidence type="ECO:0000256" key="13">
    <source>
        <dbReference type="ARBA" id="ARBA00031538"/>
    </source>
</evidence>
<dbReference type="GO" id="GO:0051205">
    <property type="term" value="P:protein insertion into membrane"/>
    <property type="evidence" value="ECO:0007669"/>
    <property type="project" value="TreeGrafter"/>
</dbReference>
<dbReference type="GO" id="GO:0032977">
    <property type="term" value="F:membrane insertase activity"/>
    <property type="evidence" value="ECO:0007669"/>
    <property type="project" value="InterPro"/>
</dbReference>
<dbReference type="InterPro" id="IPR001708">
    <property type="entry name" value="YidC/ALB3/OXA1/COX18"/>
</dbReference>
<keyword evidence="10" id="KW-0143">Chaperone</keyword>
<dbReference type="STRING" id="1725.WU86_08970"/>
<evidence type="ECO:0000259" key="19">
    <source>
        <dbReference type="Pfam" id="PF02096"/>
    </source>
</evidence>
<dbReference type="PANTHER" id="PTHR12428:SF65">
    <property type="entry name" value="CYTOCHROME C OXIDASE ASSEMBLY PROTEIN COX18, MITOCHONDRIAL"/>
    <property type="match status" value="1"/>
</dbReference>
<feature type="compositionally biased region" description="Basic residues" evidence="17">
    <location>
        <begin position="399"/>
        <end position="409"/>
    </location>
</feature>
<reference evidence="20 21" key="1">
    <citation type="submission" date="2017-09" db="EMBL/GenBank/DDBJ databases">
        <title>Bacterial strain isolated from the female urinary microbiota.</title>
        <authorList>
            <person name="Thomas-White K."/>
            <person name="Kumar N."/>
            <person name="Forster S."/>
            <person name="Putonti C."/>
            <person name="Lawley T."/>
            <person name="Wolfe A.J."/>
        </authorList>
    </citation>
    <scope>NUCLEOTIDE SEQUENCE [LARGE SCALE GENOMIC DNA]</scope>
    <source>
        <strain evidence="20 21">UMB0908</strain>
    </source>
</reference>
<evidence type="ECO:0000256" key="12">
    <source>
        <dbReference type="ARBA" id="ARBA00026028"/>
    </source>
</evidence>
<feature type="domain" description="Membrane insertase YidC/Oxa/ALB C-terminal" evidence="19">
    <location>
        <begin position="32"/>
        <end position="285"/>
    </location>
</feature>
<gene>
    <name evidence="20" type="ORF">CJ204_09235</name>
</gene>
<evidence type="ECO:0000256" key="1">
    <source>
        <dbReference type="ARBA" id="ARBA00004651"/>
    </source>
</evidence>